<sequence>MITPKVWFKLVTPTDNWTKVSLEEVEDVDDLKEKIKIKMAPKLDTYSSASLTLKATYNNDNPNEAVELNEKEELFSVLKRFNIGEANVKDSFSKNILLFVTALSDEHQESVKRTFSDITKEITGIIDDRFMTFSTDIESRLKKIKLDASYPGWYSCPATCTETEKGKMVKEDLTFPFTLNESITLRKNSRVGLFKKKTIPKSKKEKDIQEYFIKECEVITRTFEIIHYNVLDVHNFPLLDTRKPDFVILSKQDPLDPLNVVAVGEIRVIKAQHGIFSNADIGHAVSFGEKLLQLQPRRAFVYAIITDCHVLSLILITRSGNNNRNYKRTPLAKLESDDATAPGWKQFVTLLSQNPETLGWVPSTVRHEDKEVKLVRSIGTGRTSVVYEGAYDNNKVAVKMLKDAQFIDQFRWEVFVMKKLAILNSQNLLSLEISHLDTDDYGPKFIVLSPLCERFKTWRKEDVSPIINTLKKVHELGFIHRDFRKWNLLRDQDGNIRIVDWGFAVEINQPVSFAGSLETLPDEVLQDIIDGKKIKYTKDIELISIVRAIYLMVFRPFLERIPFGEEDIKKWAGIYKEFWRGHAHSSLWSKIFETAKLTDYDGLNTLLEELF</sequence>
<dbReference type="SMART" id="SM00220">
    <property type="entry name" value="S_TKc"/>
    <property type="match status" value="1"/>
</dbReference>
<evidence type="ECO:0000256" key="4">
    <source>
        <dbReference type="ARBA" id="ARBA00022777"/>
    </source>
</evidence>
<dbReference type="OrthoDB" id="10252171at2759"/>
<evidence type="ECO:0000256" key="2">
    <source>
        <dbReference type="ARBA" id="ARBA00022679"/>
    </source>
</evidence>
<keyword evidence="3 6" id="KW-0547">Nucleotide-binding</keyword>
<dbReference type="InterPro" id="IPR017441">
    <property type="entry name" value="Protein_kinase_ATP_BS"/>
</dbReference>
<evidence type="ECO:0000313" key="8">
    <source>
        <dbReference type="EMBL" id="GES85410.1"/>
    </source>
</evidence>
<dbReference type="EMBL" id="BLAL01000156">
    <property type="protein sequence ID" value="GES85410.1"/>
    <property type="molecule type" value="Genomic_DNA"/>
</dbReference>
<evidence type="ECO:0000259" key="7">
    <source>
        <dbReference type="PROSITE" id="PS50011"/>
    </source>
</evidence>
<evidence type="ECO:0000256" key="3">
    <source>
        <dbReference type="ARBA" id="ARBA00022741"/>
    </source>
</evidence>
<feature type="binding site" evidence="6">
    <location>
        <position position="399"/>
    </location>
    <ligand>
        <name>ATP</name>
        <dbReference type="ChEBI" id="CHEBI:30616"/>
    </ligand>
</feature>
<dbReference type="Proteomes" id="UP000615446">
    <property type="component" value="Unassembled WGS sequence"/>
</dbReference>
<dbReference type="InterPro" id="IPR049229">
    <property type="entry name" value="DUF6826"/>
</dbReference>
<dbReference type="GO" id="GO:0004674">
    <property type="term" value="F:protein serine/threonine kinase activity"/>
    <property type="evidence" value="ECO:0007669"/>
    <property type="project" value="UniProtKB-KW"/>
</dbReference>
<protein>
    <submittedName>
        <fullName evidence="8">Kinase-like domain-containing protein</fullName>
    </submittedName>
</protein>
<comment type="caution">
    <text evidence="8">The sequence shown here is derived from an EMBL/GenBank/DDBJ whole genome shotgun (WGS) entry which is preliminary data.</text>
</comment>
<dbReference type="PROSITE" id="PS00107">
    <property type="entry name" value="PROTEIN_KINASE_ATP"/>
    <property type="match status" value="1"/>
</dbReference>
<dbReference type="Gene3D" id="3.30.200.20">
    <property type="entry name" value="Phosphorylase Kinase, domain 1"/>
    <property type="match status" value="1"/>
</dbReference>
<reference evidence="8" key="1">
    <citation type="submission" date="2019-10" db="EMBL/GenBank/DDBJ databases">
        <title>Conservation and host-specific expression of non-tandemly repeated heterogenous ribosome RNA gene in arbuscular mycorrhizal fungi.</title>
        <authorList>
            <person name="Maeda T."/>
            <person name="Kobayashi Y."/>
            <person name="Nakagawa T."/>
            <person name="Ezawa T."/>
            <person name="Yamaguchi K."/>
            <person name="Bino T."/>
            <person name="Nishimoto Y."/>
            <person name="Shigenobu S."/>
            <person name="Kawaguchi M."/>
        </authorList>
    </citation>
    <scope>NUCLEOTIDE SEQUENCE</scope>
    <source>
        <strain evidence="8">HR1</strain>
    </source>
</reference>
<keyword evidence="2" id="KW-0808">Transferase</keyword>
<dbReference type="Gene3D" id="1.10.510.10">
    <property type="entry name" value="Transferase(Phosphotransferase) domain 1"/>
    <property type="match status" value="1"/>
</dbReference>
<evidence type="ECO:0000256" key="1">
    <source>
        <dbReference type="ARBA" id="ARBA00022527"/>
    </source>
</evidence>
<keyword evidence="5 6" id="KW-0067">ATP-binding</keyword>
<keyword evidence="1" id="KW-0723">Serine/threonine-protein kinase</keyword>
<gene>
    <name evidence="8" type="ORF">RCL2_001252200</name>
</gene>
<evidence type="ECO:0000256" key="5">
    <source>
        <dbReference type="ARBA" id="ARBA00022840"/>
    </source>
</evidence>
<organism evidence="8 9">
    <name type="scientific">Rhizophagus clarus</name>
    <dbReference type="NCBI Taxonomy" id="94130"/>
    <lineage>
        <taxon>Eukaryota</taxon>
        <taxon>Fungi</taxon>
        <taxon>Fungi incertae sedis</taxon>
        <taxon>Mucoromycota</taxon>
        <taxon>Glomeromycotina</taxon>
        <taxon>Glomeromycetes</taxon>
        <taxon>Glomerales</taxon>
        <taxon>Glomeraceae</taxon>
        <taxon>Rhizophagus</taxon>
    </lineage>
</organism>
<dbReference type="InterPro" id="IPR000719">
    <property type="entry name" value="Prot_kinase_dom"/>
</dbReference>
<dbReference type="PANTHER" id="PTHR24351">
    <property type="entry name" value="RIBOSOMAL PROTEIN S6 KINASE"/>
    <property type="match status" value="1"/>
</dbReference>
<dbReference type="SUPFAM" id="SSF56112">
    <property type="entry name" value="Protein kinase-like (PK-like)"/>
    <property type="match status" value="1"/>
</dbReference>
<name>A0A8H3LGR6_9GLOM</name>
<dbReference type="PROSITE" id="PS50011">
    <property type="entry name" value="PROTEIN_KINASE_DOM"/>
    <property type="match status" value="1"/>
</dbReference>
<evidence type="ECO:0000313" key="9">
    <source>
        <dbReference type="Proteomes" id="UP000615446"/>
    </source>
</evidence>
<dbReference type="InterPro" id="IPR011009">
    <property type="entry name" value="Kinase-like_dom_sf"/>
</dbReference>
<proteinExistence type="predicted"/>
<dbReference type="Pfam" id="PF20713">
    <property type="entry name" value="DUF6826"/>
    <property type="match status" value="1"/>
</dbReference>
<dbReference type="Pfam" id="PF00069">
    <property type="entry name" value="Pkinase"/>
    <property type="match status" value="1"/>
</dbReference>
<dbReference type="GO" id="GO:0005524">
    <property type="term" value="F:ATP binding"/>
    <property type="evidence" value="ECO:0007669"/>
    <property type="project" value="UniProtKB-UniRule"/>
</dbReference>
<accession>A0A8H3LGR6</accession>
<feature type="domain" description="Protein kinase" evidence="7">
    <location>
        <begin position="372"/>
        <end position="611"/>
    </location>
</feature>
<dbReference type="AlphaFoldDB" id="A0A8H3LGR6"/>
<keyword evidence="4 8" id="KW-0418">Kinase</keyword>
<evidence type="ECO:0000256" key="6">
    <source>
        <dbReference type="PROSITE-ProRule" id="PRU10141"/>
    </source>
</evidence>